<evidence type="ECO:0000313" key="2">
    <source>
        <dbReference type="Proteomes" id="UP000236291"/>
    </source>
</evidence>
<evidence type="ECO:0008006" key="3">
    <source>
        <dbReference type="Google" id="ProtNLM"/>
    </source>
</evidence>
<dbReference type="AlphaFoldDB" id="A0A2K3LR10"/>
<comment type="caution">
    <text evidence="1">The sequence shown here is derived from an EMBL/GenBank/DDBJ whole genome shotgun (WGS) entry which is preliminary data.</text>
</comment>
<sequence>MKVPLNDVEEMVINIGLKEGLSILKASLTSTSALTNGLKHYLDSPVDNLKKPKSEK</sequence>
<accession>A0A2K3LR10</accession>
<organism evidence="1 2">
    <name type="scientific">Trifolium pratense</name>
    <name type="common">Red clover</name>
    <dbReference type="NCBI Taxonomy" id="57577"/>
    <lineage>
        <taxon>Eukaryota</taxon>
        <taxon>Viridiplantae</taxon>
        <taxon>Streptophyta</taxon>
        <taxon>Embryophyta</taxon>
        <taxon>Tracheophyta</taxon>
        <taxon>Spermatophyta</taxon>
        <taxon>Magnoliopsida</taxon>
        <taxon>eudicotyledons</taxon>
        <taxon>Gunneridae</taxon>
        <taxon>Pentapetalae</taxon>
        <taxon>rosids</taxon>
        <taxon>fabids</taxon>
        <taxon>Fabales</taxon>
        <taxon>Fabaceae</taxon>
        <taxon>Papilionoideae</taxon>
        <taxon>50 kb inversion clade</taxon>
        <taxon>NPAAA clade</taxon>
        <taxon>Hologalegina</taxon>
        <taxon>IRL clade</taxon>
        <taxon>Trifolieae</taxon>
        <taxon>Trifolium</taxon>
    </lineage>
</organism>
<evidence type="ECO:0000313" key="1">
    <source>
        <dbReference type="EMBL" id="PNX80980.1"/>
    </source>
</evidence>
<dbReference type="EMBL" id="ASHM01039006">
    <property type="protein sequence ID" value="PNX80980.1"/>
    <property type="molecule type" value="Genomic_DNA"/>
</dbReference>
<gene>
    <name evidence="1" type="ORF">L195_g036994</name>
</gene>
<reference evidence="1 2" key="2">
    <citation type="journal article" date="2017" name="Front. Plant Sci.">
        <title>Gene Classification and Mining of Molecular Markers Useful in Red Clover (Trifolium pratense) Breeding.</title>
        <authorList>
            <person name="Istvanek J."/>
            <person name="Dluhosova J."/>
            <person name="Dluhos P."/>
            <person name="Patkova L."/>
            <person name="Nedelnik J."/>
            <person name="Repkova J."/>
        </authorList>
    </citation>
    <scope>NUCLEOTIDE SEQUENCE [LARGE SCALE GENOMIC DNA]</scope>
    <source>
        <strain evidence="2">cv. Tatra</strain>
        <tissue evidence="1">Young leaves</tissue>
    </source>
</reference>
<dbReference type="Proteomes" id="UP000236291">
    <property type="component" value="Unassembled WGS sequence"/>
</dbReference>
<name>A0A2K3LR10_TRIPR</name>
<proteinExistence type="predicted"/>
<reference evidence="1 2" key="1">
    <citation type="journal article" date="2014" name="Am. J. Bot.">
        <title>Genome assembly and annotation for red clover (Trifolium pratense; Fabaceae).</title>
        <authorList>
            <person name="Istvanek J."/>
            <person name="Jaros M."/>
            <person name="Krenek A."/>
            <person name="Repkova J."/>
        </authorList>
    </citation>
    <scope>NUCLEOTIDE SEQUENCE [LARGE SCALE GENOMIC DNA]</scope>
    <source>
        <strain evidence="2">cv. Tatra</strain>
        <tissue evidence="1">Young leaves</tissue>
    </source>
</reference>
<protein>
    <recommendedName>
        <fullName evidence="3">DUF674 family protein</fullName>
    </recommendedName>
</protein>